<sequence>MGWSSCFCLLTSSFCGTQPQGQRDGYLSLSRVWVYITWASHLVLVMMSRTMIIKWCSVFSPCMNMVCINLW</sequence>
<gene>
    <name evidence="1" type="ORF">PHJA_001211400</name>
</gene>
<evidence type="ECO:0000313" key="1">
    <source>
        <dbReference type="EMBL" id="GFP90673.1"/>
    </source>
</evidence>
<comment type="caution">
    <text evidence="1">The sequence shown here is derived from an EMBL/GenBank/DDBJ whole genome shotgun (WGS) entry which is preliminary data.</text>
</comment>
<dbReference type="Proteomes" id="UP000653305">
    <property type="component" value="Unassembled WGS sequence"/>
</dbReference>
<accession>A0A830C3B2</accession>
<keyword evidence="2" id="KW-1185">Reference proteome</keyword>
<name>A0A830C3B2_9LAMI</name>
<dbReference type="AlphaFoldDB" id="A0A830C3B2"/>
<reference evidence="1" key="1">
    <citation type="submission" date="2020-07" db="EMBL/GenBank/DDBJ databases">
        <title>Ethylene signaling mediates host invasion by parasitic plants.</title>
        <authorList>
            <person name="Yoshida S."/>
        </authorList>
    </citation>
    <scope>NUCLEOTIDE SEQUENCE</scope>
    <source>
        <strain evidence="1">Okayama</strain>
    </source>
</reference>
<organism evidence="1 2">
    <name type="scientific">Phtheirospermum japonicum</name>
    <dbReference type="NCBI Taxonomy" id="374723"/>
    <lineage>
        <taxon>Eukaryota</taxon>
        <taxon>Viridiplantae</taxon>
        <taxon>Streptophyta</taxon>
        <taxon>Embryophyta</taxon>
        <taxon>Tracheophyta</taxon>
        <taxon>Spermatophyta</taxon>
        <taxon>Magnoliopsida</taxon>
        <taxon>eudicotyledons</taxon>
        <taxon>Gunneridae</taxon>
        <taxon>Pentapetalae</taxon>
        <taxon>asterids</taxon>
        <taxon>lamiids</taxon>
        <taxon>Lamiales</taxon>
        <taxon>Orobanchaceae</taxon>
        <taxon>Orobanchaceae incertae sedis</taxon>
        <taxon>Phtheirospermum</taxon>
    </lineage>
</organism>
<evidence type="ECO:0000313" key="2">
    <source>
        <dbReference type="Proteomes" id="UP000653305"/>
    </source>
</evidence>
<dbReference type="EMBL" id="BMAC01000222">
    <property type="protein sequence ID" value="GFP90673.1"/>
    <property type="molecule type" value="Genomic_DNA"/>
</dbReference>
<proteinExistence type="predicted"/>
<protein>
    <submittedName>
        <fullName evidence="1">Uncharacterized protein</fullName>
    </submittedName>
</protein>